<dbReference type="InterPro" id="IPR011042">
    <property type="entry name" value="6-blade_b-propeller_TolB-like"/>
</dbReference>
<dbReference type="OrthoDB" id="4269629at2"/>
<keyword evidence="3" id="KW-1185">Reference proteome</keyword>
<evidence type="ECO:0000313" key="2">
    <source>
        <dbReference type="EMBL" id="OWW21113.1"/>
    </source>
</evidence>
<dbReference type="AlphaFoldDB" id="A0A254TKI4"/>
<organism evidence="2 3">
    <name type="scientific">Noviherbaspirillum denitrificans</name>
    <dbReference type="NCBI Taxonomy" id="1968433"/>
    <lineage>
        <taxon>Bacteria</taxon>
        <taxon>Pseudomonadati</taxon>
        <taxon>Pseudomonadota</taxon>
        <taxon>Betaproteobacteria</taxon>
        <taxon>Burkholderiales</taxon>
        <taxon>Oxalobacteraceae</taxon>
        <taxon>Noviherbaspirillum</taxon>
    </lineage>
</organism>
<accession>A0A254TKI4</accession>
<dbReference type="PROSITE" id="PS51257">
    <property type="entry name" value="PROKAR_LIPOPROTEIN"/>
    <property type="match status" value="1"/>
</dbReference>
<gene>
    <name evidence="2" type="ORF">AYR66_18160</name>
</gene>
<dbReference type="RefSeq" id="WP_088707965.1">
    <property type="nucleotide sequence ID" value="NZ_LSTO01000001.1"/>
</dbReference>
<dbReference type="Gene3D" id="2.120.10.30">
    <property type="entry name" value="TolB, C-terminal domain"/>
    <property type="match status" value="1"/>
</dbReference>
<evidence type="ECO:0008006" key="4">
    <source>
        <dbReference type="Google" id="ProtNLM"/>
    </source>
</evidence>
<comment type="caution">
    <text evidence="2">The sequence shown here is derived from an EMBL/GenBank/DDBJ whole genome shotgun (WGS) entry which is preliminary data.</text>
</comment>
<name>A0A254TKI4_9BURK</name>
<sequence length="283" mass="30117">MASIASRITLTGGACLLAGCAGWQALPDQATTQLPAPDPLRKFVASIDAPSGSKPSPDGRKLLWHALYGRDVTTFVRAAEGGDAAVFRLGRTLPYWACDSRHLIHESDPEGGGNTQVVLIDTDRPGATPVNLTPWKGSASHVIHAGDPQSGKLVLVSNRRDTAVFDVYTADPATGKVDMVWKNNGDVTRWIMDVDGSVGARVRRQDGQYFLQVLGKASNTWKSVSAWPEMADIRPIRVDRAAGSVFVMSRLSADAAGATADTGTERGLPCRMPASPQGLLSAR</sequence>
<reference evidence="2 3" key="1">
    <citation type="submission" date="2016-02" db="EMBL/GenBank/DDBJ databases">
        <authorList>
            <person name="Wen L."/>
            <person name="He K."/>
            <person name="Yang H."/>
        </authorList>
    </citation>
    <scope>NUCLEOTIDE SEQUENCE [LARGE SCALE GENOMIC DNA]</scope>
    <source>
        <strain evidence="2 3">TSA40</strain>
    </source>
</reference>
<proteinExistence type="predicted"/>
<protein>
    <recommendedName>
        <fullName evidence="4">Lipoprotein LpqB beta-propeller domain-containing protein</fullName>
    </recommendedName>
</protein>
<evidence type="ECO:0000256" key="1">
    <source>
        <dbReference type="SAM" id="MobiDB-lite"/>
    </source>
</evidence>
<dbReference type="Proteomes" id="UP000197535">
    <property type="component" value="Unassembled WGS sequence"/>
</dbReference>
<evidence type="ECO:0000313" key="3">
    <source>
        <dbReference type="Proteomes" id="UP000197535"/>
    </source>
</evidence>
<dbReference type="SUPFAM" id="SSF82171">
    <property type="entry name" value="DPP6 N-terminal domain-like"/>
    <property type="match status" value="1"/>
</dbReference>
<dbReference type="EMBL" id="LSTO01000001">
    <property type="protein sequence ID" value="OWW21113.1"/>
    <property type="molecule type" value="Genomic_DNA"/>
</dbReference>
<feature type="region of interest" description="Disordered" evidence="1">
    <location>
        <begin position="258"/>
        <end position="283"/>
    </location>
</feature>